<dbReference type="Pfam" id="PF08241">
    <property type="entry name" value="Methyltransf_11"/>
    <property type="match status" value="1"/>
</dbReference>
<proteinExistence type="predicted"/>
<sequence length="244" mass="27733">MTQNIYDTDSFFEGYSQLPRSLKGLDGAPEWASIRALMPPLANASVADLGCGFGWFCRWAREQSAASVLGVDVSQNMLSKAEEMTSDAHIQYVREDLETLTLPENTYDLVYSSLTLHYIANLQGLFEQVYKSLKSGGWLVFSAEHPIYTAPRNPGWAEDQHKNTLWPINQYLVEGPRTTDWLADGVVKQHRTFSAYLTMLINTGFTLKHLEEWRPSAEQIDECPELKVELERPMFFIMAAQRGE</sequence>
<evidence type="ECO:0000259" key="1">
    <source>
        <dbReference type="Pfam" id="PF08241"/>
    </source>
</evidence>
<reference evidence="2 3" key="1">
    <citation type="journal article" date="2005" name="Nucleic Acids Res.">
        <title>Genomic blueprint of Hahella chejuensis, a marine microbe producing an algicidal agent.</title>
        <authorList>
            <person name="Jeong H."/>
            <person name="Yim J.H."/>
            <person name="Lee C."/>
            <person name="Choi S.-H."/>
            <person name="Park Y.K."/>
            <person name="Yoon S.H."/>
            <person name="Hur C.-G."/>
            <person name="Kang H.-Y."/>
            <person name="Kim D."/>
            <person name="Lee H.H."/>
            <person name="Park K.H."/>
            <person name="Park S.-H."/>
            <person name="Park H.-S."/>
            <person name="Lee H.K."/>
            <person name="Oh T.K."/>
            <person name="Kim J.F."/>
        </authorList>
    </citation>
    <scope>NUCLEOTIDE SEQUENCE [LARGE SCALE GENOMIC DNA]</scope>
    <source>
        <strain evidence="2 3">KCTC 2396</strain>
    </source>
</reference>
<dbReference type="eggNOG" id="COG2226">
    <property type="taxonomic scope" value="Bacteria"/>
</dbReference>
<dbReference type="InterPro" id="IPR029063">
    <property type="entry name" value="SAM-dependent_MTases_sf"/>
</dbReference>
<dbReference type="AlphaFoldDB" id="Q2SMX6"/>
<name>Q2SMX6_HAHCH</name>
<dbReference type="InterPro" id="IPR013216">
    <property type="entry name" value="Methyltransf_11"/>
</dbReference>
<dbReference type="Proteomes" id="UP000000238">
    <property type="component" value="Chromosome"/>
</dbReference>
<organism evidence="2 3">
    <name type="scientific">Hahella chejuensis (strain KCTC 2396)</name>
    <dbReference type="NCBI Taxonomy" id="349521"/>
    <lineage>
        <taxon>Bacteria</taxon>
        <taxon>Pseudomonadati</taxon>
        <taxon>Pseudomonadota</taxon>
        <taxon>Gammaproteobacteria</taxon>
        <taxon>Oceanospirillales</taxon>
        <taxon>Hahellaceae</taxon>
        <taxon>Hahella</taxon>
    </lineage>
</organism>
<dbReference type="STRING" id="349521.HCH_01120"/>
<evidence type="ECO:0000313" key="3">
    <source>
        <dbReference type="Proteomes" id="UP000000238"/>
    </source>
</evidence>
<dbReference type="GO" id="GO:0008757">
    <property type="term" value="F:S-adenosylmethionine-dependent methyltransferase activity"/>
    <property type="evidence" value="ECO:0007669"/>
    <property type="project" value="InterPro"/>
</dbReference>
<dbReference type="RefSeq" id="WP_011395073.1">
    <property type="nucleotide sequence ID" value="NC_007645.1"/>
</dbReference>
<gene>
    <name evidence="2" type="ordered locus">HCH_01120</name>
</gene>
<dbReference type="KEGG" id="hch:HCH_01120"/>
<dbReference type="SUPFAM" id="SSF53335">
    <property type="entry name" value="S-adenosyl-L-methionine-dependent methyltransferases"/>
    <property type="match status" value="1"/>
</dbReference>
<dbReference type="PANTHER" id="PTHR43861">
    <property type="entry name" value="TRANS-ACONITATE 2-METHYLTRANSFERASE-RELATED"/>
    <property type="match status" value="1"/>
</dbReference>
<feature type="domain" description="Methyltransferase type 11" evidence="1">
    <location>
        <begin position="48"/>
        <end position="141"/>
    </location>
</feature>
<dbReference type="GO" id="GO:0032259">
    <property type="term" value="P:methylation"/>
    <property type="evidence" value="ECO:0007669"/>
    <property type="project" value="UniProtKB-KW"/>
</dbReference>
<evidence type="ECO:0000313" key="2">
    <source>
        <dbReference type="EMBL" id="ABC27998.1"/>
    </source>
</evidence>
<dbReference type="Gene3D" id="3.40.50.150">
    <property type="entry name" value="Vaccinia Virus protein VP39"/>
    <property type="match status" value="1"/>
</dbReference>
<dbReference type="EMBL" id="CP000155">
    <property type="protein sequence ID" value="ABC27998.1"/>
    <property type="molecule type" value="Genomic_DNA"/>
</dbReference>
<dbReference type="CDD" id="cd02440">
    <property type="entry name" value="AdoMet_MTases"/>
    <property type="match status" value="1"/>
</dbReference>
<dbReference type="HOGENOM" id="CLU_049749_4_0_6"/>
<accession>Q2SMX6</accession>
<dbReference type="PANTHER" id="PTHR43861:SF1">
    <property type="entry name" value="TRANS-ACONITATE 2-METHYLTRANSFERASE"/>
    <property type="match status" value="1"/>
</dbReference>
<dbReference type="OrthoDB" id="5794052at2"/>
<protein>
    <submittedName>
        <fullName evidence="2">SAM-dependent methyltransferase</fullName>
    </submittedName>
</protein>
<keyword evidence="2" id="KW-0489">Methyltransferase</keyword>
<keyword evidence="2" id="KW-0808">Transferase</keyword>
<keyword evidence="3" id="KW-1185">Reference proteome</keyword>